<accession>A7J837</accession>
<sequence>MSFWKSFKIETKLSRMTSFSRNGVYSGDFQKKLLTNSVNMCIFLSYASRFSITRSFSFFNRSLARSLVSMPLSNNS</sequence>
<proteinExistence type="predicted"/>
<organism evidence="1 2">
    <name type="scientific">Paramecium bursaria Chlorella virus FR483</name>
    <name type="common">PBCV-FR483</name>
    <dbReference type="NCBI Taxonomy" id="399781"/>
    <lineage>
        <taxon>Viruses</taxon>
        <taxon>Varidnaviria</taxon>
        <taxon>Bamfordvirae</taxon>
        <taxon>Nucleocytoviricota</taxon>
        <taxon>Megaviricetes</taxon>
        <taxon>Algavirales</taxon>
        <taxon>Phycodnaviridae</taxon>
        <taxon>Chlorovirus</taxon>
        <taxon>Chlorovirus conductrix</taxon>
        <taxon>Paramecium bursaria Chlorella virus A1</taxon>
    </lineage>
</organism>
<name>A7J837_PBCVF</name>
<protein>
    <submittedName>
        <fullName evidence="1">Uncharacterized protein n683R</fullName>
    </submittedName>
</protein>
<reference evidence="1 2" key="1">
    <citation type="journal article" date="2007" name="Virology">
        <title>Sequence and annotation of the 314-kb MT325 and the 321-kb FR483 viruses that infect Chlorella Pbi.</title>
        <authorList>
            <person name="Fitzgerald L.A."/>
            <person name="Graves M.V."/>
            <person name="Li X."/>
            <person name="Feldblyum T."/>
            <person name="Hartigan J."/>
            <person name="Van Etten J.L."/>
        </authorList>
    </citation>
    <scope>NUCLEOTIDE SEQUENCE [LARGE SCALE GENOMIC DNA]</scope>
    <source>
        <strain evidence="1 2">FR483</strain>
    </source>
</reference>
<evidence type="ECO:0000313" key="2">
    <source>
        <dbReference type="Proteomes" id="UP000204095"/>
    </source>
</evidence>
<evidence type="ECO:0000313" key="1">
    <source>
        <dbReference type="EMBL" id="ABT15968.1"/>
    </source>
</evidence>
<dbReference type="GeneID" id="5470113"/>
<dbReference type="RefSeq" id="YP_001426315.1">
    <property type="nucleotide sequence ID" value="NC_008603.1"/>
</dbReference>
<dbReference type="KEGG" id="vg:5470113"/>
<gene>
    <name evidence="1" type="primary">n683R</name>
    <name evidence="1" type="ORF">FR483_n683R</name>
</gene>
<organismHost>
    <name type="scientific">Paramecium bursaria</name>
    <dbReference type="NCBI Taxonomy" id="74790"/>
</organismHost>
<dbReference type="Proteomes" id="UP000204095">
    <property type="component" value="Segment"/>
</dbReference>
<dbReference type="EMBL" id="DQ890022">
    <property type="protein sequence ID" value="ABT15968.1"/>
    <property type="molecule type" value="Genomic_DNA"/>
</dbReference>